<name>A0AAE1NY01_9EUCA</name>
<evidence type="ECO:0000256" key="1">
    <source>
        <dbReference type="SAM" id="MobiDB-lite"/>
    </source>
</evidence>
<evidence type="ECO:0000313" key="3">
    <source>
        <dbReference type="Proteomes" id="UP001292094"/>
    </source>
</evidence>
<feature type="compositionally biased region" description="Basic and acidic residues" evidence="1">
    <location>
        <begin position="65"/>
        <end position="85"/>
    </location>
</feature>
<proteinExistence type="predicted"/>
<protein>
    <submittedName>
        <fullName evidence="2">Uncharacterized protein</fullName>
    </submittedName>
</protein>
<organism evidence="2 3">
    <name type="scientific">Petrolisthes manimaculis</name>
    <dbReference type="NCBI Taxonomy" id="1843537"/>
    <lineage>
        <taxon>Eukaryota</taxon>
        <taxon>Metazoa</taxon>
        <taxon>Ecdysozoa</taxon>
        <taxon>Arthropoda</taxon>
        <taxon>Crustacea</taxon>
        <taxon>Multicrustacea</taxon>
        <taxon>Malacostraca</taxon>
        <taxon>Eumalacostraca</taxon>
        <taxon>Eucarida</taxon>
        <taxon>Decapoda</taxon>
        <taxon>Pleocyemata</taxon>
        <taxon>Anomura</taxon>
        <taxon>Galatheoidea</taxon>
        <taxon>Porcellanidae</taxon>
        <taxon>Petrolisthes</taxon>
    </lineage>
</organism>
<feature type="region of interest" description="Disordered" evidence="1">
    <location>
        <begin position="46"/>
        <end position="85"/>
    </location>
</feature>
<gene>
    <name evidence="2" type="ORF">Pmani_029834</name>
</gene>
<evidence type="ECO:0000313" key="2">
    <source>
        <dbReference type="EMBL" id="KAK4297773.1"/>
    </source>
</evidence>
<feature type="region of interest" description="Disordered" evidence="1">
    <location>
        <begin position="108"/>
        <end position="130"/>
    </location>
</feature>
<feature type="compositionally biased region" description="Gly residues" evidence="1">
    <location>
        <begin position="46"/>
        <end position="57"/>
    </location>
</feature>
<keyword evidence="3" id="KW-1185">Reference proteome</keyword>
<dbReference type="AlphaFoldDB" id="A0AAE1NY01"/>
<feature type="compositionally biased region" description="Low complexity" evidence="1">
    <location>
        <begin position="109"/>
        <end position="123"/>
    </location>
</feature>
<dbReference type="EMBL" id="JAWZYT010003573">
    <property type="protein sequence ID" value="KAK4297773.1"/>
    <property type="molecule type" value="Genomic_DNA"/>
</dbReference>
<comment type="caution">
    <text evidence="2">The sequence shown here is derived from an EMBL/GenBank/DDBJ whole genome shotgun (WGS) entry which is preliminary data.</text>
</comment>
<dbReference type="Proteomes" id="UP001292094">
    <property type="component" value="Unassembled WGS sequence"/>
</dbReference>
<reference evidence="2" key="1">
    <citation type="submission" date="2023-11" db="EMBL/GenBank/DDBJ databases">
        <title>Genome assemblies of two species of porcelain crab, Petrolisthes cinctipes and Petrolisthes manimaculis (Anomura: Porcellanidae).</title>
        <authorList>
            <person name="Angst P."/>
        </authorList>
    </citation>
    <scope>NUCLEOTIDE SEQUENCE</scope>
    <source>
        <strain evidence="2">PB745_02</strain>
        <tissue evidence="2">Gill</tissue>
    </source>
</reference>
<sequence length="130" mass="14223">MKGRRRSGLGWEEHMPQGPKTVCFWWCWGGTRISGRERCQRGGVEFGTGWGGAGQGGTHVKRGKAGRDNVSGEERRGGMCLGPDREELGGLRHRITLAREITYSPLTPPLTSITLTPSPSPALYQHPSHS</sequence>
<accession>A0AAE1NY01</accession>